<organism evidence="1 2">
    <name type="scientific">Shinella granuli</name>
    <dbReference type="NCBI Taxonomy" id="323621"/>
    <lineage>
        <taxon>Bacteria</taxon>
        <taxon>Pseudomonadati</taxon>
        <taxon>Pseudomonadota</taxon>
        <taxon>Alphaproteobacteria</taxon>
        <taxon>Hyphomicrobiales</taxon>
        <taxon>Rhizobiaceae</taxon>
        <taxon>Shinella</taxon>
    </lineage>
</organism>
<dbReference type="Proteomes" id="UP000295351">
    <property type="component" value="Unassembled WGS sequence"/>
</dbReference>
<dbReference type="EMBL" id="SLVX01000031">
    <property type="protein sequence ID" value="TCN34926.1"/>
    <property type="molecule type" value="Genomic_DNA"/>
</dbReference>
<gene>
    <name evidence="1" type="ORF">EV665_1315</name>
</gene>
<comment type="caution">
    <text evidence="1">The sequence shown here is derived from an EMBL/GenBank/DDBJ whole genome shotgun (WGS) entry which is preliminary data.</text>
</comment>
<evidence type="ECO:0000313" key="2">
    <source>
        <dbReference type="Proteomes" id="UP000295351"/>
    </source>
</evidence>
<accession>A0A4R2C417</accession>
<keyword evidence="2" id="KW-1185">Reference proteome</keyword>
<evidence type="ECO:0000313" key="1">
    <source>
        <dbReference type="EMBL" id="TCN34926.1"/>
    </source>
</evidence>
<sequence>MNAANRIEPEEGNVIALVDASTVRLHILPDEVMTIAEAAIHAGKTTKTIRRWCDEFGISRQVRKNSPVQVSRIALDMVIHGDWPALERLKAGDRAHRLVTFYRVLADLD</sequence>
<dbReference type="RefSeq" id="WP_133036666.1">
    <property type="nucleotide sequence ID" value="NZ_BAABEI010000012.1"/>
</dbReference>
<dbReference type="AlphaFoldDB" id="A0A4R2C417"/>
<proteinExistence type="predicted"/>
<name>A0A4R2C417_SHIGR</name>
<protein>
    <submittedName>
        <fullName evidence="1">Uncharacterized protein</fullName>
    </submittedName>
</protein>
<reference evidence="1 2" key="1">
    <citation type="submission" date="2019-03" db="EMBL/GenBank/DDBJ databases">
        <title>Genomic Encyclopedia of Type Strains, Phase IV (KMG-IV): sequencing the most valuable type-strain genomes for metagenomic binning, comparative biology and taxonomic classification.</title>
        <authorList>
            <person name="Goeker M."/>
        </authorList>
    </citation>
    <scope>NUCLEOTIDE SEQUENCE [LARGE SCALE GENOMIC DNA]</scope>
    <source>
        <strain evidence="1 2">DSM 18401</strain>
    </source>
</reference>